<dbReference type="EMBL" id="UZAH01029894">
    <property type="protein sequence ID" value="VDP08365.1"/>
    <property type="molecule type" value="Genomic_DNA"/>
</dbReference>
<reference evidence="3" key="2">
    <citation type="submission" date="2019-09" db="UniProtKB">
        <authorList>
            <consortium name="WormBaseParasite"/>
        </authorList>
    </citation>
    <scope>IDENTIFICATION</scope>
</reference>
<evidence type="ECO:0000313" key="3">
    <source>
        <dbReference type="WBParaSite" id="HPBE_0001725701-mRNA-1"/>
    </source>
</evidence>
<dbReference type="AlphaFoldDB" id="A0A3P8BPI2"/>
<organism evidence="1">
    <name type="scientific">Heligmosomoides polygyrus</name>
    <name type="common">Parasitic roundworm</name>
    <dbReference type="NCBI Taxonomy" id="6339"/>
    <lineage>
        <taxon>Eukaryota</taxon>
        <taxon>Metazoa</taxon>
        <taxon>Ecdysozoa</taxon>
        <taxon>Nematoda</taxon>
        <taxon>Chromadorea</taxon>
        <taxon>Rhabditida</taxon>
        <taxon>Rhabditina</taxon>
        <taxon>Rhabditomorpha</taxon>
        <taxon>Strongyloidea</taxon>
        <taxon>Heligmosomidae</taxon>
        <taxon>Heligmosomoides</taxon>
    </lineage>
</organism>
<sequence length="129" mass="14868">MRRCGSVPALTVFVAYAPTSDYDDEGVEAFYVKLKKFYREGHTFHKMIVGDLNAEIGPRRSTEELHIGTHEHQHQNIEEVKKTMNVRLRAHLFDSTVLPALTYAYETWAIRKQYERSGESRGHSEQGQA</sequence>
<evidence type="ECO:0000313" key="1">
    <source>
        <dbReference type="EMBL" id="VDP08365.1"/>
    </source>
</evidence>
<dbReference type="Proteomes" id="UP000050761">
    <property type="component" value="Unassembled WGS sequence"/>
</dbReference>
<evidence type="ECO:0000313" key="2">
    <source>
        <dbReference type="Proteomes" id="UP000050761"/>
    </source>
</evidence>
<dbReference type="WBParaSite" id="HPBE_0001725701-mRNA-1">
    <property type="protein sequence ID" value="HPBE_0001725701-mRNA-1"/>
    <property type="gene ID" value="HPBE_0001725701"/>
</dbReference>
<dbReference type="OrthoDB" id="410104at2759"/>
<protein>
    <submittedName>
        <fullName evidence="3">Endo/exonuclease/phosphatase domain-containing protein</fullName>
    </submittedName>
</protein>
<keyword evidence="2" id="KW-1185">Reference proteome</keyword>
<gene>
    <name evidence="1" type="ORF">HPBE_LOCUS17256</name>
</gene>
<proteinExistence type="predicted"/>
<reference evidence="1 2" key="1">
    <citation type="submission" date="2018-11" db="EMBL/GenBank/DDBJ databases">
        <authorList>
            <consortium name="Pathogen Informatics"/>
        </authorList>
    </citation>
    <scope>NUCLEOTIDE SEQUENCE [LARGE SCALE GENOMIC DNA]</scope>
</reference>
<accession>A0A3P8BPI2</accession>
<name>A0A3P8BPI2_HELPZ</name>